<dbReference type="EMBL" id="CAJVPP010004558">
    <property type="protein sequence ID" value="CAG8651904.1"/>
    <property type="molecule type" value="Genomic_DNA"/>
</dbReference>
<keyword evidence="3" id="KW-1185">Reference proteome</keyword>
<proteinExistence type="predicted"/>
<evidence type="ECO:0000313" key="2">
    <source>
        <dbReference type="EMBL" id="CAG8651904.1"/>
    </source>
</evidence>
<feature type="region of interest" description="Disordered" evidence="1">
    <location>
        <begin position="136"/>
        <end position="158"/>
    </location>
</feature>
<sequence>MQNYTIDSTFLTTPGGSFILTQSQPQTPVTATGSTFEIDRFPREEFSFLPHMIQILDKVETGRNEMEIKIMMRKLKGKIHQCQKILEDLPGADLSRERQEKLRNEDKEILEKKKKRRHKYLGLQIFQTAAAICNNQNNPNITTSVSTEDNNHMDTTEG</sequence>
<accession>A0A9N9DTG0</accession>
<reference evidence="2" key="1">
    <citation type="submission" date="2021-06" db="EMBL/GenBank/DDBJ databases">
        <authorList>
            <person name="Kallberg Y."/>
            <person name="Tangrot J."/>
            <person name="Rosling A."/>
        </authorList>
    </citation>
    <scope>NUCLEOTIDE SEQUENCE</scope>
    <source>
        <strain evidence="2">87-6 pot B 2015</strain>
    </source>
</reference>
<dbReference type="AlphaFoldDB" id="A0A9N9DTG0"/>
<dbReference type="Proteomes" id="UP000789375">
    <property type="component" value="Unassembled WGS sequence"/>
</dbReference>
<comment type="caution">
    <text evidence="2">The sequence shown here is derived from an EMBL/GenBank/DDBJ whole genome shotgun (WGS) entry which is preliminary data.</text>
</comment>
<evidence type="ECO:0000313" key="3">
    <source>
        <dbReference type="Proteomes" id="UP000789375"/>
    </source>
</evidence>
<name>A0A9N9DTG0_FUNMO</name>
<feature type="compositionally biased region" description="Basic and acidic residues" evidence="1">
    <location>
        <begin position="149"/>
        <end position="158"/>
    </location>
</feature>
<evidence type="ECO:0000256" key="1">
    <source>
        <dbReference type="SAM" id="MobiDB-lite"/>
    </source>
</evidence>
<feature type="compositionally biased region" description="Polar residues" evidence="1">
    <location>
        <begin position="136"/>
        <end position="148"/>
    </location>
</feature>
<protein>
    <submittedName>
        <fullName evidence="2">7501_t:CDS:1</fullName>
    </submittedName>
</protein>
<organism evidence="2 3">
    <name type="scientific">Funneliformis mosseae</name>
    <name type="common">Endomycorrhizal fungus</name>
    <name type="synonym">Glomus mosseae</name>
    <dbReference type="NCBI Taxonomy" id="27381"/>
    <lineage>
        <taxon>Eukaryota</taxon>
        <taxon>Fungi</taxon>
        <taxon>Fungi incertae sedis</taxon>
        <taxon>Mucoromycota</taxon>
        <taxon>Glomeromycotina</taxon>
        <taxon>Glomeromycetes</taxon>
        <taxon>Glomerales</taxon>
        <taxon>Glomeraceae</taxon>
        <taxon>Funneliformis</taxon>
    </lineage>
</organism>
<gene>
    <name evidence="2" type="ORF">FMOSSE_LOCUS11518</name>
</gene>